<comment type="caution">
    <text evidence="4">The sequence shown here is derived from an EMBL/GenBank/DDBJ whole genome shotgun (WGS) entry which is preliminary data.</text>
</comment>
<evidence type="ECO:0000256" key="2">
    <source>
        <dbReference type="PROSITE-ProRule" id="PRU00252"/>
    </source>
</evidence>
<protein>
    <submittedName>
        <fullName evidence="4">Single-stranded DNA-binding protein</fullName>
    </submittedName>
</protein>
<accession>A0ABT1DPD1</accession>
<keyword evidence="1 2" id="KW-0238">DNA-binding</keyword>
<dbReference type="Gene3D" id="2.40.50.140">
    <property type="entry name" value="Nucleic acid-binding proteins"/>
    <property type="match status" value="1"/>
</dbReference>
<reference evidence="4 5" key="1">
    <citation type="submission" date="2022-06" db="EMBL/GenBank/DDBJ databases">
        <title>New Species of the Genus Actinoplanes, ActinopZanes ferrugineus.</title>
        <authorList>
            <person name="Ding P."/>
        </authorList>
    </citation>
    <scope>NUCLEOTIDE SEQUENCE [LARGE SCALE GENOMIC DNA]</scope>
    <source>
        <strain evidence="4 5">TRM88003</strain>
    </source>
</reference>
<proteinExistence type="predicted"/>
<dbReference type="PROSITE" id="PS50935">
    <property type="entry name" value="SSB"/>
    <property type="match status" value="1"/>
</dbReference>
<dbReference type="GO" id="GO:0003677">
    <property type="term" value="F:DNA binding"/>
    <property type="evidence" value="ECO:0007669"/>
    <property type="project" value="UniProtKB-KW"/>
</dbReference>
<evidence type="ECO:0000256" key="3">
    <source>
        <dbReference type="SAM" id="MobiDB-lite"/>
    </source>
</evidence>
<feature type="region of interest" description="Disordered" evidence="3">
    <location>
        <begin position="173"/>
        <end position="234"/>
    </location>
</feature>
<feature type="compositionally biased region" description="Acidic residues" evidence="3">
    <location>
        <begin position="191"/>
        <end position="207"/>
    </location>
</feature>
<keyword evidence="5" id="KW-1185">Reference proteome</keyword>
<evidence type="ECO:0000256" key="1">
    <source>
        <dbReference type="ARBA" id="ARBA00023125"/>
    </source>
</evidence>
<dbReference type="SUPFAM" id="SSF50249">
    <property type="entry name" value="Nucleic acid-binding proteins"/>
    <property type="match status" value="1"/>
</dbReference>
<dbReference type="Proteomes" id="UP001523369">
    <property type="component" value="Unassembled WGS sequence"/>
</dbReference>
<dbReference type="Pfam" id="PF00436">
    <property type="entry name" value="SSB"/>
    <property type="match status" value="1"/>
</dbReference>
<dbReference type="CDD" id="cd04496">
    <property type="entry name" value="SSB_OBF"/>
    <property type="match status" value="1"/>
</dbReference>
<dbReference type="EMBL" id="JAMYJR010000020">
    <property type="protein sequence ID" value="MCO8272679.1"/>
    <property type="molecule type" value="Genomic_DNA"/>
</dbReference>
<name>A0ABT1DPD1_9ACTN</name>
<dbReference type="InterPro" id="IPR000424">
    <property type="entry name" value="Primosome_PriB/ssb"/>
</dbReference>
<dbReference type="RefSeq" id="WP_253238775.1">
    <property type="nucleotide sequence ID" value="NZ_JAMYJR010000020.1"/>
</dbReference>
<sequence>MFDTNLVVVGNVLMAPEWRRLEQSGSMVANFRVASTARRFDRETSTWVDGRSLRVRVTAWRRLAEGVISSIGVGDPVIVYGRLFTRDWKDSEGNDRISYEMEAYSIGHDLARGRSRFARNSRTALPLPAIDDAIFIGDEPSAAVPLDDAPVVFGEGLPEEEAPTFLDVAAATVPADDTESSAEVDAPTGDSDADTPAESPTDEEIAAEVEQLAAADPAPARRSRRTSRKEPVAA</sequence>
<gene>
    <name evidence="4" type="ORF">M1L60_18960</name>
</gene>
<organism evidence="4 5">
    <name type="scientific">Paractinoplanes aksuensis</name>
    <dbReference type="NCBI Taxonomy" id="2939490"/>
    <lineage>
        <taxon>Bacteria</taxon>
        <taxon>Bacillati</taxon>
        <taxon>Actinomycetota</taxon>
        <taxon>Actinomycetes</taxon>
        <taxon>Micromonosporales</taxon>
        <taxon>Micromonosporaceae</taxon>
        <taxon>Paractinoplanes</taxon>
    </lineage>
</organism>
<evidence type="ECO:0000313" key="5">
    <source>
        <dbReference type="Proteomes" id="UP001523369"/>
    </source>
</evidence>
<evidence type="ECO:0000313" key="4">
    <source>
        <dbReference type="EMBL" id="MCO8272679.1"/>
    </source>
</evidence>
<dbReference type="InterPro" id="IPR012340">
    <property type="entry name" value="NA-bd_OB-fold"/>
</dbReference>